<accession>A0ABS0FPV5</accession>
<sequence length="199" mass="21966">MGDSLGVGGPVLRCLCMGRARVGAPNRAKVAIIGILFIDPPCIEMTEHDYLIAWAVYGVAALGCLWVCFKATGWMWRWLREPIRLIVALILFSPTIADPEHSFYAPSSAIVVMDLGFHVGNSAWRAVAEMALYGCIAFAAYFIFALIRWLFQRSRRNDEAANQTPPPADQPAPTAANNPSPSSPPSRVPERRTRIEPRL</sequence>
<feature type="region of interest" description="Disordered" evidence="1">
    <location>
        <begin position="158"/>
        <end position="199"/>
    </location>
</feature>
<keyword evidence="2" id="KW-0472">Membrane</keyword>
<evidence type="ECO:0000256" key="2">
    <source>
        <dbReference type="SAM" id="Phobius"/>
    </source>
</evidence>
<feature type="transmembrane region" description="Helical" evidence="2">
    <location>
        <begin position="130"/>
        <end position="151"/>
    </location>
</feature>
<comment type="caution">
    <text evidence="3">The sequence shown here is derived from an EMBL/GenBank/DDBJ whole genome shotgun (WGS) entry which is preliminary data.</text>
</comment>
<keyword evidence="4" id="KW-1185">Reference proteome</keyword>
<feature type="compositionally biased region" description="Low complexity" evidence="1">
    <location>
        <begin position="171"/>
        <end position="180"/>
    </location>
</feature>
<evidence type="ECO:0000256" key="1">
    <source>
        <dbReference type="SAM" id="MobiDB-lite"/>
    </source>
</evidence>
<reference evidence="3 4" key="1">
    <citation type="submission" date="2020-10" db="EMBL/GenBank/DDBJ databases">
        <title>Genome sequences of Pseudomonas isolates.</title>
        <authorList>
            <person name="Wessels L."/>
            <person name="Reich F."/>
            <person name="Hammerl J."/>
        </authorList>
    </citation>
    <scope>NUCLEOTIDE SEQUENCE [LARGE SCALE GENOMIC DNA]</scope>
    <source>
        <strain evidence="3 4">20-MO00624-0</strain>
    </source>
</reference>
<evidence type="ECO:0000313" key="3">
    <source>
        <dbReference type="EMBL" id="MBF8642391.1"/>
    </source>
</evidence>
<protein>
    <submittedName>
        <fullName evidence="3">MFS transporter</fullName>
    </submittedName>
</protein>
<feature type="transmembrane region" description="Helical" evidence="2">
    <location>
        <begin position="81"/>
        <end position="97"/>
    </location>
</feature>
<gene>
    <name evidence="3" type="ORF">IRZ65_17070</name>
</gene>
<proteinExistence type="predicted"/>
<feature type="compositionally biased region" description="Basic and acidic residues" evidence="1">
    <location>
        <begin position="188"/>
        <end position="199"/>
    </location>
</feature>
<feature type="transmembrane region" description="Helical" evidence="2">
    <location>
        <begin position="50"/>
        <end position="69"/>
    </location>
</feature>
<evidence type="ECO:0000313" key="4">
    <source>
        <dbReference type="Proteomes" id="UP000626180"/>
    </source>
</evidence>
<dbReference type="EMBL" id="JADMCD010000009">
    <property type="protein sequence ID" value="MBF8642391.1"/>
    <property type="molecule type" value="Genomic_DNA"/>
</dbReference>
<keyword evidence="2" id="KW-1133">Transmembrane helix</keyword>
<name>A0ABS0FPV5_PSELU</name>
<keyword evidence="2" id="KW-0812">Transmembrane</keyword>
<organism evidence="3 4">
    <name type="scientific">Pseudomonas luteola</name>
    <dbReference type="NCBI Taxonomy" id="47886"/>
    <lineage>
        <taxon>Bacteria</taxon>
        <taxon>Pseudomonadati</taxon>
        <taxon>Pseudomonadota</taxon>
        <taxon>Gammaproteobacteria</taxon>
        <taxon>Pseudomonadales</taxon>
        <taxon>Pseudomonadaceae</taxon>
        <taxon>Pseudomonas</taxon>
    </lineage>
</organism>
<dbReference type="Proteomes" id="UP000626180">
    <property type="component" value="Unassembled WGS sequence"/>
</dbReference>